<evidence type="ECO:0000313" key="2">
    <source>
        <dbReference type="EMBL" id="MBU9844672.1"/>
    </source>
</evidence>
<feature type="transmembrane region" description="Helical" evidence="1">
    <location>
        <begin position="94"/>
        <end position="114"/>
    </location>
</feature>
<evidence type="ECO:0000256" key="1">
    <source>
        <dbReference type="SAM" id="Phobius"/>
    </source>
</evidence>
<keyword evidence="1" id="KW-0472">Membrane</keyword>
<protein>
    <submittedName>
        <fullName evidence="2">DUF898 family protein</fullName>
    </submittedName>
</protein>
<keyword evidence="1" id="KW-1133">Transmembrane helix</keyword>
<feature type="transmembrane region" description="Helical" evidence="1">
    <location>
        <begin position="135"/>
        <end position="156"/>
    </location>
</feature>
<feature type="transmembrane region" description="Helical" evidence="1">
    <location>
        <begin position="316"/>
        <end position="338"/>
    </location>
</feature>
<dbReference type="Pfam" id="PF05987">
    <property type="entry name" value="DUF898"/>
    <property type="match status" value="1"/>
</dbReference>
<feature type="transmembrane region" description="Helical" evidence="1">
    <location>
        <begin position="68"/>
        <end position="88"/>
    </location>
</feature>
<dbReference type="EMBL" id="JAFMOY010000115">
    <property type="protein sequence ID" value="MBU9844672.1"/>
    <property type="molecule type" value="Genomic_DNA"/>
</dbReference>
<feature type="transmembrane region" description="Helical" evidence="1">
    <location>
        <begin position="24"/>
        <end position="47"/>
    </location>
</feature>
<dbReference type="InterPro" id="IPR010295">
    <property type="entry name" value="DUF898"/>
</dbReference>
<gene>
    <name evidence="2" type="ORF">J1784_06580</name>
</gene>
<accession>A0ABS6LCL2</accession>
<dbReference type="Proteomes" id="UP000739284">
    <property type="component" value="Unassembled WGS sequence"/>
</dbReference>
<keyword evidence="3" id="KW-1185">Reference proteome</keyword>
<reference evidence="2 3" key="1">
    <citation type="submission" date="2021-03" db="EMBL/GenBank/DDBJ databases">
        <title>Five novel Rahnella species.</title>
        <authorList>
            <person name="Brady C."/>
            <person name="Asselin J."/>
            <person name="Beer S."/>
            <person name="Bruberg M.B."/>
            <person name="Crampton B."/>
            <person name="Venter S."/>
            <person name="Arnold D."/>
            <person name="Denman S."/>
        </authorList>
    </citation>
    <scope>NUCLEOTIDE SEQUENCE [LARGE SCALE GENOMIC DNA]</scope>
    <source>
        <strain evidence="2 3">FRB 231</strain>
    </source>
</reference>
<keyword evidence="1" id="KW-0812">Transmembrane</keyword>
<name>A0ABS6LCL2_9GAMM</name>
<proteinExistence type="predicted"/>
<dbReference type="RefSeq" id="WP_217148511.1">
    <property type="nucleotide sequence ID" value="NZ_JAFMOY010000115.1"/>
</dbReference>
<sequence>MSINQKEKGKYFPFSFHGKTREYFSIWIVNVFLCIITLGVYTAWAIIKEWRYFYENTELAGSRFELSAMPTQILKFILLIYGFLAVMLVPFINIFILLAVMLSMPLIIIILIRFCLASTRFRGHSFDYVCKGVEAYMACLVWPIVSLLVIMIPAGLTLSSTRVSGDIFDLNSCFLAIIIMPFIIMRWAIQNYLYMKMLVNNVVIGNARFFGSFRKSAFIKFHFYACIITIPFLIIGLKVFGPQIDALTTLKQTTTPGEALLQAGIILKMYAGILFLFIGNYLASLFLHVWLTNYVCQTIVLDNDIRITSTMGHRSYLKLALLNMVMVICSFGLCIPHARIRTAKYMAGCIAIEGDIDRILPHPEKATEETPAENPDSLLF</sequence>
<feature type="transmembrane region" description="Helical" evidence="1">
    <location>
        <begin position="221"/>
        <end position="240"/>
    </location>
</feature>
<feature type="transmembrane region" description="Helical" evidence="1">
    <location>
        <begin position="260"/>
        <end position="283"/>
    </location>
</feature>
<feature type="transmembrane region" description="Helical" evidence="1">
    <location>
        <begin position="168"/>
        <end position="189"/>
    </location>
</feature>
<organism evidence="2 3">
    <name type="scientific">Rahnella ecdela</name>
    <dbReference type="NCBI Taxonomy" id="2816250"/>
    <lineage>
        <taxon>Bacteria</taxon>
        <taxon>Pseudomonadati</taxon>
        <taxon>Pseudomonadota</taxon>
        <taxon>Gammaproteobacteria</taxon>
        <taxon>Enterobacterales</taxon>
        <taxon>Yersiniaceae</taxon>
        <taxon>Rahnella</taxon>
    </lineage>
</organism>
<comment type="caution">
    <text evidence="2">The sequence shown here is derived from an EMBL/GenBank/DDBJ whole genome shotgun (WGS) entry which is preliminary data.</text>
</comment>
<evidence type="ECO:0000313" key="3">
    <source>
        <dbReference type="Proteomes" id="UP000739284"/>
    </source>
</evidence>